<keyword evidence="2" id="KW-1185">Reference proteome</keyword>
<proteinExistence type="predicted"/>
<organism evidence="1 2">
    <name type="scientific">Plakobranchus ocellatus</name>
    <dbReference type="NCBI Taxonomy" id="259542"/>
    <lineage>
        <taxon>Eukaryota</taxon>
        <taxon>Metazoa</taxon>
        <taxon>Spiralia</taxon>
        <taxon>Lophotrochozoa</taxon>
        <taxon>Mollusca</taxon>
        <taxon>Gastropoda</taxon>
        <taxon>Heterobranchia</taxon>
        <taxon>Euthyneura</taxon>
        <taxon>Panpulmonata</taxon>
        <taxon>Sacoglossa</taxon>
        <taxon>Placobranchoidea</taxon>
        <taxon>Plakobranchidae</taxon>
        <taxon>Plakobranchus</taxon>
    </lineage>
</organism>
<dbReference type="Proteomes" id="UP000735302">
    <property type="component" value="Unassembled WGS sequence"/>
</dbReference>
<reference evidence="1 2" key="1">
    <citation type="journal article" date="2021" name="Elife">
        <title>Chloroplast acquisition without the gene transfer in kleptoplastic sea slugs, Plakobranchus ocellatus.</title>
        <authorList>
            <person name="Maeda T."/>
            <person name="Takahashi S."/>
            <person name="Yoshida T."/>
            <person name="Shimamura S."/>
            <person name="Takaki Y."/>
            <person name="Nagai Y."/>
            <person name="Toyoda A."/>
            <person name="Suzuki Y."/>
            <person name="Arimoto A."/>
            <person name="Ishii H."/>
            <person name="Satoh N."/>
            <person name="Nishiyama T."/>
            <person name="Hasebe M."/>
            <person name="Maruyama T."/>
            <person name="Minagawa J."/>
            <person name="Obokata J."/>
            <person name="Shigenobu S."/>
        </authorList>
    </citation>
    <scope>NUCLEOTIDE SEQUENCE [LARGE SCALE GENOMIC DNA]</scope>
</reference>
<protein>
    <submittedName>
        <fullName evidence="1">Uncharacterized protein</fullName>
    </submittedName>
</protein>
<dbReference type="AlphaFoldDB" id="A0AAV4CE03"/>
<evidence type="ECO:0000313" key="2">
    <source>
        <dbReference type="Proteomes" id="UP000735302"/>
    </source>
</evidence>
<dbReference type="EMBL" id="BLXT01006160">
    <property type="protein sequence ID" value="GFO29364.1"/>
    <property type="molecule type" value="Genomic_DNA"/>
</dbReference>
<gene>
    <name evidence="1" type="ORF">PoB_005586900</name>
</gene>
<comment type="caution">
    <text evidence="1">The sequence shown here is derived from an EMBL/GenBank/DDBJ whole genome shotgun (WGS) entry which is preliminary data.</text>
</comment>
<evidence type="ECO:0000313" key="1">
    <source>
        <dbReference type="EMBL" id="GFO29364.1"/>
    </source>
</evidence>
<accession>A0AAV4CE03</accession>
<sequence>MFKDLLIDQLTLKAEEQLIGPASETSGLPERKKGRPSDNSLARFVGNTHLVKYVEEDRRYVVCSKPPLRKRTNFVCIALSRPSTSSPQGLLPKVPHSRCYRGSVGFMDY</sequence>
<name>A0AAV4CE03_9GAST</name>